<evidence type="ECO:0000313" key="1">
    <source>
        <dbReference type="EMBL" id="KAJ8648759.1"/>
    </source>
</evidence>
<dbReference type="Proteomes" id="UP001234297">
    <property type="component" value="Chromosome 1"/>
</dbReference>
<proteinExistence type="predicted"/>
<accession>A0ACC2MST5</accession>
<reference evidence="1 2" key="1">
    <citation type="journal article" date="2022" name="Hortic Res">
        <title>A haplotype resolved chromosomal level avocado genome allows analysis of novel avocado genes.</title>
        <authorList>
            <person name="Nath O."/>
            <person name="Fletcher S.J."/>
            <person name="Hayward A."/>
            <person name="Shaw L.M."/>
            <person name="Masouleh A.K."/>
            <person name="Furtado A."/>
            <person name="Henry R.J."/>
            <person name="Mitter N."/>
        </authorList>
    </citation>
    <scope>NUCLEOTIDE SEQUENCE [LARGE SCALE GENOMIC DNA]</scope>
    <source>
        <strain evidence="2">cv. Hass</strain>
    </source>
</reference>
<organism evidence="1 2">
    <name type="scientific">Persea americana</name>
    <name type="common">Avocado</name>
    <dbReference type="NCBI Taxonomy" id="3435"/>
    <lineage>
        <taxon>Eukaryota</taxon>
        <taxon>Viridiplantae</taxon>
        <taxon>Streptophyta</taxon>
        <taxon>Embryophyta</taxon>
        <taxon>Tracheophyta</taxon>
        <taxon>Spermatophyta</taxon>
        <taxon>Magnoliopsida</taxon>
        <taxon>Magnoliidae</taxon>
        <taxon>Laurales</taxon>
        <taxon>Lauraceae</taxon>
        <taxon>Persea</taxon>
    </lineage>
</organism>
<comment type="caution">
    <text evidence="1">The sequence shown here is derived from an EMBL/GenBank/DDBJ whole genome shotgun (WGS) entry which is preliminary data.</text>
</comment>
<sequence length="393" mass="42961">MRDANNFGARIDPLKWRSYAEIVNRATIIKATLAECGLNLVAIVERNTILASATGNAQKQRAQGIVDAITQQDAEASKVVIEDHQKHGKRQKTKASNKSTPLNEKLAAILCHKVKDCPQKQGSQESELKGNAQEIQTQGRVDAPTQQDAKASKAIDAPTQQDEEASKAIFEDTVQRSSFAGYLSLDTSSLTSNNLNSTANLRGTQNEVLPLRSGAYGLDDIAGIGSLANLGLGGLTTGMSMKGYPTPLEDPIAISQRRDPSLGTPGIPDIRPERSNLFRQTDGLPSDESNILFVDGLPSDCTRREVAHLFRPFIGFKEIRVIHKEPRRSGEKAAVLCFVEFNDAKCALTALDALQGYKFDEKKSDVPVLRIQFAHFPFRSSSNHDDRRLGSIH</sequence>
<name>A0ACC2MST5_PERAE</name>
<gene>
    <name evidence="1" type="ORF">MRB53_001782</name>
</gene>
<dbReference type="EMBL" id="CM056809">
    <property type="protein sequence ID" value="KAJ8648759.1"/>
    <property type="molecule type" value="Genomic_DNA"/>
</dbReference>
<keyword evidence="2" id="KW-1185">Reference proteome</keyword>
<evidence type="ECO:0000313" key="2">
    <source>
        <dbReference type="Proteomes" id="UP001234297"/>
    </source>
</evidence>
<protein>
    <submittedName>
        <fullName evidence="1">Uncharacterized protein</fullName>
    </submittedName>
</protein>